<organism evidence="3 4">
    <name type="scientific">Halopelagius longus</name>
    <dbReference type="NCBI Taxonomy" id="1236180"/>
    <lineage>
        <taxon>Archaea</taxon>
        <taxon>Methanobacteriati</taxon>
        <taxon>Methanobacteriota</taxon>
        <taxon>Stenosarchaea group</taxon>
        <taxon>Halobacteria</taxon>
        <taxon>Halobacteriales</taxon>
        <taxon>Haloferacaceae</taxon>
    </lineage>
</organism>
<name>A0A1H1BU93_9EURY</name>
<protein>
    <recommendedName>
        <fullName evidence="1">DUF8113 domain-containing protein</fullName>
    </recommendedName>
</protein>
<dbReference type="Proteomes" id="UP000199289">
    <property type="component" value="Unassembled WGS sequence"/>
</dbReference>
<evidence type="ECO:0000313" key="5">
    <source>
        <dbReference type="Proteomes" id="UP000255421"/>
    </source>
</evidence>
<dbReference type="Proteomes" id="UP000255421">
    <property type="component" value="Unassembled WGS sequence"/>
</dbReference>
<dbReference type="EMBL" id="QQST01000001">
    <property type="protein sequence ID" value="RDI70908.1"/>
    <property type="molecule type" value="Genomic_DNA"/>
</dbReference>
<evidence type="ECO:0000313" key="4">
    <source>
        <dbReference type="Proteomes" id="UP000199289"/>
    </source>
</evidence>
<dbReference type="OrthoDB" id="256720at2157"/>
<evidence type="ECO:0000313" key="2">
    <source>
        <dbReference type="EMBL" id="RDI70908.1"/>
    </source>
</evidence>
<reference evidence="2 5" key="3">
    <citation type="submission" date="2018-07" db="EMBL/GenBank/DDBJ databases">
        <title>Genome sequence of extremly halophilic archaeon Halopelagius longus strain BC12-B1.</title>
        <authorList>
            <person name="Zhang X."/>
        </authorList>
    </citation>
    <scope>NUCLEOTIDE SEQUENCE [LARGE SCALE GENOMIC DNA]</scope>
    <source>
        <strain evidence="2 5">BC12-B1</strain>
    </source>
</reference>
<dbReference type="AlphaFoldDB" id="A0A1H1BU93"/>
<proteinExistence type="predicted"/>
<reference evidence="3" key="2">
    <citation type="submission" date="2016-10" db="EMBL/GenBank/DDBJ databases">
        <authorList>
            <person name="de Groot N.N."/>
        </authorList>
    </citation>
    <scope>NUCLEOTIDE SEQUENCE [LARGE SCALE GENOMIC DNA]</scope>
    <source>
        <strain evidence="3">CGMCC 1.12397</strain>
    </source>
</reference>
<evidence type="ECO:0000313" key="3">
    <source>
        <dbReference type="EMBL" id="SDQ54956.1"/>
    </source>
</evidence>
<feature type="domain" description="DUF8113" evidence="1">
    <location>
        <begin position="10"/>
        <end position="97"/>
    </location>
</feature>
<dbReference type="RefSeq" id="WP_092536446.1">
    <property type="nucleotide sequence ID" value="NZ_FNKQ01000002.1"/>
</dbReference>
<dbReference type="EMBL" id="FNKQ01000002">
    <property type="protein sequence ID" value="SDQ54956.1"/>
    <property type="molecule type" value="Genomic_DNA"/>
</dbReference>
<reference evidence="4" key="1">
    <citation type="submission" date="2016-10" db="EMBL/GenBank/DDBJ databases">
        <authorList>
            <person name="Varghese N."/>
            <person name="Submissions S."/>
        </authorList>
    </citation>
    <scope>NUCLEOTIDE SEQUENCE [LARGE SCALE GENOMIC DNA]</scope>
    <source>
        <strain evidence="4">CGMCC 1.12397</strain>
    </source>
</reference>
<accession>A0A1H1BU93</accession>
<sequence length="99" mass="10893">MGDDADADGAEDDEFERVRERAIAALEEGEPISMYVGLVHENGANEYYFGNDVDERELREAATEQLGMLTRVLADQSAASVEEIADLAVERAESMNLQP</sequence>
<keyword evidence="5" id="KW-1185">Reference proteome</keyword>
<dbReference type="Pfam" id="PF26418">
    <property type="entry name" value="DUF8113"/>
    <property type="match status" value="1"/>
</dbReference>
<gene>
    <name evidence="2" type="ORF">DWB78_03725</name>
    <name evidence="3" type="ORF">SAMN05216278_1933</name>
</gene>
<dbReference type="InterPro" id="IPR058426">
    <property type="entry name" value="DUF8113"/>
</dbReference>
<evidence type="ECO:0000259" key="1">
    <source>
        <dbReference type="Pfam" id="PF26418"/>
    </source>
</evidence>